<keyword evidence="4" id="KW-1185">Reference proteome</keyword>
<reference evidence="3 4" key="1">
    <citation type="submission" date="2024-04" db="EMBL/GenBank/DDBJ databases">
        <authorList>
            <person name="Fracassetti M."/>
        </authorList>
    </citation>
    <scope>NUCLEOTIDE SEQUENCE [LARGE SCALE GENOMIC DNA]</scope>
</reference>
<gene>
    <name evidence="3" type="ORF">LTRI10_LOCUS24718</name>
</gene>
<evidence type="ECO:0000313" key="3">
    <source>
        <dbReference type="EMBL" id="CAL1383441.1"/>
    </source>
</evidence>
<feature type="region of interest" description="Disordered" evidence="2">
    <location>
        <begin position="104"/>
        <end position="166"/>
    </location>
</feature>
<dbReference type="PANTHER" id="PTHR33499:SF11">
    <property type="entry name" value="NO APICAL MERISTEM-ASSOCIATED C-TERMINAL DOMAIN-CONTAINING PROTEIN"/>
    <property type="match status" value="1"/>
</dbReference>
<dbReference type="Gene3D" id="1.20.5.340">
    <property type="match status" value="1"/>
</dbReference>
<evidence type="ECO:0000256" key="2">
    <source>
        <dbReference type="SAM" id="MobiDB-lite"/>
    </source>
</evidence>
<dbReference type="Pfam" id="PF03004">
    <property type="entry name" value="Transposase_24"/>
    <property type="match status" value="1"/>
</dbReference>
<name>A0AAV2EBW5_9ROSI</name>
<organism evidence="3 4">
    <name type="scientific">Linum trigynum</name>
    <dbReference type="NCBI Taxonomy" id="586398"/>
    <lineage>
        <taxon>Eukaryota</taxon>
        <taxon>Viridiplantae</taxon>
        <taxon>Streptophyta</taxon>
        <taxon>Embryophyta</taxon>
        <taxon>Tracheophyta</taxon>
        <taxon>Spermatophyta</taxon>
        <taxon>Magnoliopsida</taxon>
        <taxon>eudicotyledons</taxon>
        <taxon>Gunneridae</taxon>
        <taxon>Pentapetalae</taxon>
        <taxon>rosids</taxon>
        <taxon>fabids</taxon>
        <taxon>Malpighiales</taxon>
        <taxon>Linaceae</taxon>
        <taxon>Linum</taxon>
    </lineage>
</organism>
<proteinExistence type="predicted"/>
<protein>
    <submittedName>
        <fullName evidence="3">Uncharacterized protein</fullName>
    </submittedName>
</protein>
<dbReference type="InterPro" id="IPR004252">
    <property type="entry name" value="Probable_transposase_24"/>
</dbReference>
<dbReference type="AlphaFoldDB" id="A0AAV2EBW5"/>
<dbReference type="PANTHER" id="PTHR33499">
    <property type="entry name" value="OS12G0282400 PROTEIN-RELATED"/>
    <property type="match status" value="1"/>
</dbReference>
<feature type="compositionally biased region" description="Low complexity" evidence="2">
    <location>
        <begin position="104"/>
        <end position="116"/>
    </location>
</feature>
<feature type="compositionally biased region" description="Polar residues" evidence="2">
    <location>
        <begin position="127"/>
        <end position="137"/>
    </location>
</feature>
<feature type="coiled-coil region" evidence="1">
    <location>
        <begin position="425"/>
        <end position="515"/>
    </location>
</feature>
<feature type="compositionally biased region" description="Polar residues" evidence="2">
    <location>
        <begin position="1"/>
        <end position="12"/>
    </location>
</feature>
<accession>A0AAV2EBW5</accession>
<evidence type="ECO:0000256" key="1">
    <source>
        <dbReference type="SAM" id="Coils"/>
    </source>
</evidence>
<keyword evidence="1" id="KW-0175">Coiled coil</keyword>
<dbReference type="Proteomes" id="UP001497516">
    <property type="component" value="Chromosome 4"/>
</dbReference>
<evidence type="ECO:0000313" key="4">
    <source>
        <dbReference type="Proteomes" id="UP001497516"/>
    </source>
</evidence>
<feature type="region of interest" description="Disordered" evidence="2">
    <location>
        <begin position="1"/>
        <end position="56"/>
    </location>
</feature>
<dbReference type="EMBL" id="OZ034817">
    <property type="protein sequence ID" value="CAL1383441.1"/>
    <property type="molecule type" value="Genomic_DNA"/>
</dbReference>
<sequence>MSSGPGMSSTKKAQMRKQGIPSLMKSGSIPKRNSVSDIPIPSSGGVGNSTVLPSPSLKRSAFLSSNATKQAKQKTTSTVFVKGVSLSRTQTLLGGSSSMLAGISSSIDGSNSRSPSPSSPITPTPNMTQDNTTTPSSEFVEEENIEQPPDAGMNDKQRKRGRGVTRGLALHKQNERNGKKLEVEIDPMLGRSLTRRGSLAVSSELGQLAPDYVWPISKKGQRRRILDEVILRLEVKLNIVNVGDIVVRGHIWRQFMRIVKGRRSYYRKVYRRYNETAKEHKPRCLDQQIWYDLCDYWATPKVQALCDKNTENRNMVQHVNCQGPIPLVPLYYELLNKEGSGVNNKIDFFRKVRCTITGEWRNEYSAEAHNRMQQKVDETKDSDQPVTADEAFHEVLGSNSGCLIGVGYGPLPPPKRVDTRALNECAQVREQNHKLTEENERLHERCGHLEENMTQVTQQNEKLTEENTRLQERCANLEENVTQVTEQNQMLTQENTRLQDRCDHLEKNMNQINEKQAVFEHFMRQQLQKGGN</sequence>